<evidence type="ECO:0000259" key="3">
    <source>
        <dbReference type="PROSITE" id="PS51371"/>
    </source>
</evidence>
<keyword evidence="5" id="KW-1185">Reference proteome</keyword>
<evidence type="ECO:0000313" key="4">
    <source>
        <dbReference type="EMBL" id="MDN3568283.1"/>
    </source>
</evidence>
<reference evidence="5" key="1">
    <citation type="journal article" date="2019" name="Int. J. Syst. Evol. Microbiol.">
        <title>The Global Catalogue of Microorganisms (GCM) 10K type strain sequencing project: providing services to taxonomists for standard genome sequencing and annotation.</title>
        <authorList>
            <consortium name="The Broad Institute Genomics Platform"/>
            <consortium name="The Broad Institute Genome Sequencing Center for Infectious Disease"/>
            <person name="Wu L."/>
            <person name="Ma J."/>
        </authorList>
    </citation>
    <scope>NUCLEOTIDE SEQUENCE [LARGE SCALE GENOMIC DNA]</scope>
    <source>
        <strain evidence="5">CECT 7131</strain>
    </source>
</reference>
<protein>
    <submittedName>
        <fullName evidence="4">CBS domain-containing protein</fullName>
    </submittedName>
</protein>
<keyword evidence="1" id="KW-0677">Repeat</keyword>
<dbReference type="RefSeq" id="WP_290320390.1">
    <property type="nucleotide sequence ID" value="NZ_JAUFPN010000206.1"/>
</dbReference>
<dbReference type="Proteomes" id="UP001529369">
    <property type="component" value="Unassembled WGS sequence"/>
</dbReference>
<dbReference type="PANTHER" id="PTHR48108:SF26">
    <property type="entry name" value="CBS DOMAIN-CONTAINING PROTEIN DDB_G0289609"/>
    <property type="match status" value="1"/>
</dbReference>
<dbReference type="Gene3D" id="3.10.580.10">
    <property type="entry name" value="CBS-domain"/>
    <property type="match status" value="1"/>
</dbReference>
<keyword evidence="2" id="KW-0129">CBS domain</keyword>
<accession>A0ABT8AEN9</accession>
<evidence type="ECO:0000313" key="5">
    <source>
        <dbReference type="Proteomes" id="UP001529369"/>
    </source>
</evidence>
<dbReference type="EMBL" id="JAUFPN010000206">
    <property type="protein sequence ID" value="MDN3568283.1"/>
    <property type="molecule type" value="Genomic_DNA"/>
</dbReference>
<dbReference type="InterPro" id="IPR000644">
    <property type="entry name" value="CBS_dom"/>
</dbReference>
<dbReference type="InterPro" id="IPR051462">
    <property type="entry name" value="CBS_domain-containing"/>
</dbReference>
<dbReference type="Pfam" id="PF00571">
    <property type="entry name" value="CBS"/>
    <property type="match status" value="2"/>
</dbReference>
<proteinExistence type="predicted"/>
<dbReference type="PROSITE" id="PS51371">
    <property type="entry name" value="CBS"/>
    <property type="match status" value="2"/>
</dbReference>
<dbReference type="InterPro" id="IPR046342">
    <property type="entry name" value="CBS_dom_sf"/>
</dbReference>
<evidence type="ECO:0000256" key="2">
    <source>
        <dbReference type="PROSITE-ProRule" id="PRU00703"/>
    </source>
</evidence>
<gene>
    <name evidence="4" type="ORF">QWZ14_28225</name>
</gene>
<sequence>MHQRTIGEIARDRRPLTKAPEATVAEACAAMHQRRVGAVLVVNPAGELLGIFTGRDAVRCLAEGCDATHTPLRQVMTHRPVTLAPHHHAIDALRLFTDGGFRHLPVCEDGKVSGIVSRYDFRAQEHARLDEETGYFEILR</sequence>
<organism evidence="4 5">
    <name type="scientific">Paeniroseomonas aquatica</name>
    <dbReference type="NCBI Taxonomy" id="373043"/>
    <lineage>
        <taxon>Bacteria</taxon>
        <taxon>Pseudomonadati</taxon>
        <taxon>Pseudomonadota</taxon>
        <taxon>Alphaproteobacteria</taxon>
        <taxon>Acetobacterales</taxon>
        <taxon>Acetobacteraceae</taxon>
        <taxon>Paeniroseomonas</taxon>
    </lineage>
</organism>
<feature type="domain" description="CBS" evidence="3">
    <location>
        <begin position="76"/>
        <end position="131"/>
    </location>
</feature>
<feature type="domain" description="CBS" evidence="3">
    <location>
        <begin position="11"/>
        <end position="68"/>
    </location>
</feature>
<comment type="caution">
    <text evidence="4">The sequence shown here is derived from an EMBL/GenBank/DDBJ whole genome shotgun (WGS) entry which is preliminary data.</text>
</comment>
<dbReference type="SMART" id="SM00116">
    <property type="entry name" value="CBS"/>
    <property type="match status" value="2"/>
</dbReference>
<evidence type="ECO:0000256" key="1">
    <source>
        <dbReference type="ARBA" id="ARBA00022737"/>
    </source>
</evidence>
<name>A0ABT8AEN9_9PROT</name>
<dbReference type="PANTHER" id="PTHR48108">
    <property type="entry name" value="CBS DOMAIN-CONTAINING PROTEIN CBSX2, CHLOROPLASTIC"/>
    <property type="match status" value="1"/>
</dbReference>
<dbReference type="SUPFAM" id="SSF54631">
    <property type="entry name" value="CBS-domain pair"/>
    <property type="match status" value="1"/>
</dbReference>